<protein>
    <submittedName>
        <fullName evidence="3">Uncharacterized protein</fullName>
    </submittedName>
</protein>
<dbReference type="PANTHER" id="PTHR21749:SF6">
    <property type="entry name" value="ACTIVIN_RECP DOMAIN-CONTAINING PROTEIN"/>
    <property type="match status" value="1"/>
</dbReference>
<reference evidence="3" key="1">
    <citation type="submission" date="2024-02" db="UniProtKB">
        <authorList>
            <consortium name="WormBaseParasite"/>
        </authorList>
    </citation>
    <scope>IDENTIFICATION</scope>
</reference>
<keyword evidence="1" id="KW-0732">Signal</keyword>
<accession>A0AAF3ECU4</accession>
<sequence length="121" mass="12805">MILFLIFPPILTLSCYSGTSYTPGGDFADKQVDCSSSQYCYNATADISVTAFRTGGCGNSYLCMAAKDKCVQSSVLGFSATLCCCSIDGCNSARANMNTLEKGASIFRDVITRIGNQQSLG</sequence>
<dbReference type="AlphaFoldDB" id="A0AAF3ECU4"/>
<name>A0AAF3ECU4_9BILA</name>
<evidence type="ECO:0000313" key="3">
    <source>
        <dbReference type="WBParaSite" id="MBELARI_LOCUS11790"/>
    </source>
</evidence>
<evidence type="ECO:0000313" key="2">
    <source>
        <dbReference type="Proteomes" id="UP000887575"/>
    </source>
</evidence>
<dbReference type="Proteomes" id="UP000887575">
    <property type="component" value="Unassembled WGS sequence"/>
</dbReference>
<dbReference type="WBParaSite" id="MBELARI_LOCUS11790">
    <property type="protein sequence ID" value="MBELARI_LOCUS11790"/>
    <property type="gene ID" value="MBELARI_LOCUS11790"/>
</dbReference>
<dbReference type="SUPFAM" id="SSF57302">
    <property type="entry name" value="Snake toxin-like"/>
    <property type="match status" value="1"/>
</dbReference>
<dbReference type="PANTHER" id="PTHR21749">
    <property type="entry name" value="PRION-LIKE- Q/N-RICH -DOMAIN-BEARING PROTEIN PROTEIN 24"/>
    <property type="match status" value="1"/>
</dbReference>
<keyword evidence="2" id="KW-1185">Reference proteome</keyword>
<feature type="chain" id="PRO_5041979972" evidence="1">
    <location>
        <begin position="18"/>
        <end position="121"/>
    </location>
</feature>
<proteinExistence type="predicted"/>
<dbReference type="InterPro" id="IPR045860">
    <property type="entry name" value="Snake_toxin-like_sf"/>
</dbReference>
<organism evidence="2 3">
    <name type="scientific">Mesorhabditis belari</name>
    <dbReference type="NCBI Taxonomy" id="2138241"/>
    <lineage>
        <taxon>Eukaryota</taxon>
        <taxon>Metazoa</taxon>
        <taxon>Ecdysozoa</taxon>
        <taxon>Nematoda</taxon>
        <taxon>Chromadorea</taxon>
        <taxon>Rhabditida</taxon>
        <taxon>Rhabditina</taxon>
        <taxon>Rhabditomorpha</taxon>
        <taxon>Rhabditoidea</taxon>
        <taxon>Rhabditidae</taxon>
        <taxon>Mesorhabditinae</taxon>
        <taxon>Mesorhabditis</taxon>
    </lineage>
</organism>
<evidence type="ECO:0000256" key="1">
    <source>
        <dbReference type="SAM" id="SignalP"/>
    </source>
</evidence>
<feature type="signal peptide" evidence="1">
    <location>
        <begin position="1"/>
        <end position="17"/>
    </location>
</feature>